<dbReference type="Gene3D" id="3.30.700.10">
    <property type="entry name" value="Glycoprotein, Type 4 Pilin"/>
    <property type="match status" value="1"/>
</dbReference>
<evidence type="ECO:0000313" key="3">
    <source>
        <dbReference type="Proteomes" id="UP000601768"/>
    </source>
</evidence>
<dbReference type="RefSeq" id="WP_186506584.1">
    <property type="nucleotide sequence ID" value="NZ_JACNEP010000006.1"/>
</dbReference>
<accession>A0A8J6IUF1</accession>
<evidence type="ECO:0000256" key="1">
    <source>
        <dbReference type="SAM" id="Phobius"/>
    </source>
</evidence>
<proteinExistence type="predicted"/>
<reference evidence="2" key="1">
    <citation type="journal article" date="2018" name="Int. J. Syst. Evol. Microbiol.">
        <title>Neptunicella marina gen. nov., sp. nov., isolated from surface seawater.</title>
        <authorList>
            <person name="Liu X."/>
            <person name="Lai Q."/>
            <person name="Du Y."/>
            <person name="Zhang X."/>
            <person name="Liu Z."/>
            <person name="Sun F."/>
            <person name="Shao Z."/>
        </authorList>
    </citation>
    <scope>NUCLEOTIDE SEQUENCE</scope>
    <source>
        <strain evidence="2">S27-2</strain>
    </source>
</reference>
<organism evidence="2 3">
    <name type="scientific">Neptunicella marina</name>
    <dbReference type="NCBI Taxonomy" id="2125989"/>
    <lineage>
        <taxon>Bacteria</taxon>
        <taxon>Pseudomonadati</taxon>
        <taxon>Pseudomonadota</taxon>
        <taxon>Gammaproteobacteria</taxon>
        <taxon>Alteromonadales</taxon>
        <taxon>Alteromonadaceae</taxon>
        <taxon>Neptunicella</taxon>
    </lineage>
</organism>
<gene>
    <name evidence="2" type="ORF">H8B19_09485</name>
</gene>
<dbReference type="NCBIfam" id="TIGR02532">
    <property type="entry name" value="IV_pilin_GFxxxE"/>
    <property type="match status" value="1"/>
</dbReference>
<protein>
    <submittedName>
        <fullName evidence="2">Prepilin-type N-terminal cleavage/methylation domain-containing protein</fullName>
    </submittedName>
</protein>
<sequence>MHKSNGFTLIELIVVIIIVGILSVVVAARFQGKSGFAEYTWQKRGIAALRYVQLQAMQDTSATNSGACYRLNVDTTNNQFGLPPVADSCSDNIDINRHLASSSGNGEMDNDDVSISLSDNTSGIINGIGFNGLGQPVDAANNAICVSGCTMSFTDSLSANICIESQGFVHAC</sequence>
<evidence type="ECO:0000313" key="2">
    <source>
        <dbReference type="EMBL" id="MBC3766112.1"/>
    </source>
</evidence>
<feature type="transmembrane region" description="Helical" evidence="1">
    <location>
        <begin position="6"/>
        <end position="28"/>
    </location>
</feature>
<dbReference type="SUPFAM" id="SSF54523">
    <property type="entry name" value="Pili subunits"/>
    <property type="match status" value="1"/>
</dbReference>
<keyword evidence="1" id="KW-0812">Transmembrane</keyword>
<keyword evidence="3" id="KW-1185">Reference proteome</keyword>
<dbReference type="Proteomes" id="UP000601768">
    <property type="component" value="Unassembled WGS sequence"/>
</dbReference>
<keyword evidence="1" id="KW-0472">Membrane</keyword>
<dbReference type="InterPro" id="IPR045584">
    <property type="entry name" value="Pilin-like"/>
</dbReference>
<dbReference type="EMBL" id="JACNEP010000006">
    <property type="protein sequence ID" value="MBC3766112.1"/>
    <property type="molecule type" value="Genomic_DNA"/>
</dbReference>
<reference evidence="2" key="2">
    <citation type="submission" date="2020-08" db="EMBL/GenBank/DDBJ databases">
        <authorList>
            <person name="Lai Q."/>
        </authorList>
    </citation>
    <scope>NUCLEOTIDE SEQUENCE</scope>
    <source>
        <strain evidence="2">S27-2</strain>
    </source>
</reference>
<keyword evidence="1" id="KW-1133">Transmembrane helix</keyword>
<dbReference type="InterPro" id="IPR012902">
    <property type="entry name" value="N_methyl_site"/>
</dbReference>
<name>A0A8J6IUF1_9ALTE</name>
<dbReference type="Pfam" id="PF07963">
    <property type="entry name" value="N_methyl"/>
    <property type="match status" value="1"/>
</dbReference>
<comment type="caution">
    <text evidence="2">The sequence shown here is derived from an EMBL/GenBank/DDBJ whole genome shotgun (WGS) entry which is preliminary data.</text>
</comment>
<dbReference type="AlphaFoldDB" id="A0A8J6IUF1"/>